<feature type="binding site" evidence="6">
    <location>
        <position position="98"/>
    </location>
    <ligand>
        <name>[4Fe-4S] cluster</name>
        <dbReference type="ChEBI" id="CHEBI:49883"/>
        <note>4Fe-4S-S-AdoMet</note>
    </ligand>
</feature>
<keyword evidence="3 6" id="KW-0479">Metal-binding</keyword>
<name>A0AAQ4CND0_9CREN</name>
<dbReference type="GO" id="GO:0003824">
    <property type="term" value="F:catalytic activity"/>
    <property type="evidence" value="ECO:0007669"/>
    <property type="project" value="InterPro"/>
</dbReference>
<dbReference type="InterPro" id="IPR027596">
    <property type="entry name" value="AmmeMemoSam_rS"/>
</dbReference>
<dbReference type="AlphaFoldDB" id="A0AAQ4CND0"/>
<accession>A0AAQ4CND0</accession>
<dbReference type="GO" id="GO:0051539">
    <property type="term" value="F:4 iron, 4 sulfur cluster binding"/>
    <property type="evidence" value="ECO:0007669"/>
    <property type="project" value="UniProtKB-KW"/>
</dbReference>
<feature type="domain" description="Radical SAM core" evidence="7">
    <location>
        <begin position="79"/>
        <end position="293"/>
    </location>
</feature>
<dbReference type="SFLD" id="SFLDS00029">
    <property type="entry name" value="Radical_SAM"/>
    <property type="match status" value="1"/>
</dbReference>
<dbReference type="Pfam" id="PF04055">
    <property type="entry name" value="Radical_SAM"/>
    <property type="match status" value="1"/>
</dbReference>
<dbReference type="CDD" id="cd01335">
    <property type="entry name" value="Radical_SAM"/>
    <property type="match status" value="1"/>
</dbReference>
<keyword evidence="2 6" id="KW-0949">S-adenosyl-L-methionine</keyword>
<sequence length="363" mass="41893">MPFLTLKRIIKHMSKEAVLYKVEGNKIRCLACARRCLIGEGQVGFCGVRSVRNNKLYLDVYGKVAAAHVDPIEKKPLVHFNPGSKVFSFSTFGCNWMCMYCQNFDISQRRKAEGTELTPEEIVDLALGYDVDGMTYTYNEPAIFAEFAHDVGVLAKKRGLFNTMVTNGYWTPELVEYTKDFLDAVTVDFKGNGEQKFMRRYTGANGPEPIIETVRDLYKRGVHVEITDLIIPQIGDNLDAAKQLLSKLYDYLGPDTPIHFLRFHPDYKLNYLPWTPVETLERHYKLAKEMGFKYVYIGNVPGHPYENTYCPNCGKMVIRRYGFDIIEWHLTEDMKCKYCGYKLPIKGKLSRHAFKERFEPVFI</sequence>
<evidence type="ECO:0000313" key="9">
    <source>
        <dbReference type="Proteomes" id="UP001319921"/>
    </source>
</evidence>
<evidence type="ECO:0000256" key="5">
    <source>
        <dbReference type="ARBA" id="ARBA00023014"/>
    </source>
</evidence>
<organism evidence="8 9">
    <name type="scientific">Saccharolobus caldissimus</name>
    <dbReference type="NCBI Taxonomy" id="1702097"/>
    <lineage>
        <taxon>Archaea</taxon>
        <taxon>Thermoproteota</taxon>
        <taxon>Thermoprotei</taxon>
        <taxon>Sulfolobales</taxon>
        <taxon>Sulfolobaceae</taxon>
        <taxon>Saccharolobus</taxon>
    </lineage>
</organism>
<dbReference type="Proteomes" id="UP001319921">
    <property type="component" value="Chromosome"/>
</dbReference>
<proteinExistence type="predicted"/>
<evidence type="ECO:0000256" key="1">
    <source>
        <dbReference type="ARBA" id="ARBA00022485"/>
    </source>
</evidence>
<keyword evidence="4 6" id="KW-0408">Iron</keyword>
<feature type="binding site" evidence="6">
    <location>
        <position position="101"/>
    </location>
    <ligand>
        <name>[4Fe-4S] cluster</name>
        <dbReference type="ChEBI" id="CHEBI:49883"/>
        <note>4Fe-4S-S-AdoMet</note>
    </ligand>
</feature>
<dbReference type="InterPro" id="IPR034457">
    <property type="entry name" value="Organic_radical-activating"/>
</dbReference>
<evidence type="ECO:0000256" key="4">
    <source>
        <dbReference type="ARBA" id="ARBA00023004"/>
    </source>
</evidence>
<evidence type="ECO:0000259" key="7">
    <source>
        <dbReference type="PROSITE" id="PS51918"/>
    </source>
</evidence>
<keyword evidence="1" id="KW-0004">4Fe-4S</keyword>
<dbReference type="InterPro" id="IPR013785">
    <property type="entry name" value="Aldolase_TIM"/>
</dbReference>
<evidence type="ECO:0000256" key="3">
    <source>
        <dbReference type="ARBA" id="ARBA00022723"/>
    </source>
</evidence>
<dbReference type="GO" id="GO:0046872">
    <property type="term" value="F:metal ion binding"/>
    <property type="evidence" value="ECO:0007669"/>
    <property type="project" value="UniProtKB-KW"/>
</dbReference>
<dbReference type="InterPro" id="IPR016431">
    <property type="entry name" value="Pyrv-formate_lyase-activ_prd"/>
</dbReference>
<dbReference type="InterPro" id="IPR058240">
    <property type="entry name" value="rSAM_sf"/>
</dbReference>
<gene>
    <name evidence="8" type="ORF">SACC_03280</name>
</gene>
<protein>
    <submittedName>
        <fullName evidence="8">AmmeMemoRadiSam system radical SAM enzyme</fullName>
    </submittedName>
</protein>
<evidence type="ECO:0000313" key="8">
    <source>
        <dbReference type="EMBL" id="BDB97311.1"/>
    </source>
</evidence>
<dbReference type="NCBIfam" id="TIGR04337">
    <property type="entry name" value="AmmeMemoSam_rS"/>
    <property type="match status" value="1"/>
</dbReference>
<comment type="cofactor">
    <cofactor evidence="6">
        <name>[4Fe-4S] cluster</name>
        <dbReference type="ChEBI" id="CHEBI:49883"/>
    </cofactor>
    <text evidence="6">Binds 1 [4Fe-4S] cluster. The cluster is coordinated with 3 cysteines and an exchangeable S-adenosyl-L-methionine.</text>
</comment>
<reference evidence="8 9" key="1">
    <citation type="journal article" date="2022" name="Microbiol. Resour. Announc.">
        <title>Complete Genome Sequence of the Hyperthermophilic and Acidophilic Archaeon Saccharolobus caldissimus Strain HS-3T.</title>
        <authorList>
            <person name="Sakai H.D."/>
            <person name="Kurosawa N."/>
        </authorList>
    </citation>
    <scope>NUCLEOTIDE SEQUENCE [LARGE SCALE GENOMIC DNA]</scope>
    <source>
        <strain evidence="8 9">JCM32116</strain>
    </source>
</reference>
<feature type="binding site" evidence="6">
    <location>
        <position position="94"/>
    </location>
    <ligand>
        <name>[4Fe-4S] cluster</name>
        <dbReference type="ChEBI" id="CHEBI:49883"/>
        <note>4Fe-4S-S-AdoMet</note>
    </ligand>
</feature>
<dbReference type="SUPFAM" id="SSF102114">
    <property type="entry name" value="Radical SAM enzymes"/>
    <property type="match status" value="1"/>
</dbReference>
<keyword evidence="5 6" id="KW-0411">Iron-sulfur</keyword>
<dbReference type="KEGG" id="scas:SACC_03280"/>
<evidence type="ECO:0000256" key="6">
    <source>
        <dbReference type="PIRSR" id="PIRSR004869-50"/>
    </source>
</evidence>
<keyword evidence="9" id="KW-1185">Reference proteome</keyword>
<dbReference type="EMBL" id="AP025226">
    <property type="protein sequence ID" value="BDB97311.1"/>
    <property type="molecule type" value="Genomic_DNA"/>
</dbReference>
<dbReference type="PANTHER" id="PTHR30352">
    <property type="entry name" value="PYRUVATE FORMATE-LYASE-ACTIVATING ENZYME"/>
    <property type="match status" value="1"/>
</dbReference>
<dbReference type="PANTHER" id="PTHR30352:SF5">
    <property type="entry name" value="PYRUVATE FORMATE-LYASE 1-ACTIVATING ENZYME"/>
    <property type="match status" value="1"/>
</dbReference>
<evidence type="ECO:0000256" key="2">
    <source>
        <dbReference type="ARBA" id="ARBA00022691"/>
    </source>
</evidence>
<dbReference type="PROSITE" id="PS51918">
    <property type="entry name" value="RADICAL_SAM"/>
    <property type="match status" value="1"/>
</dbReference>
<dbReference type="PIRSF" id="PIRSF004869">
    <property type="entry name" value="PflX_prd"/>
    <property type="match status" value="1"/>
</dbReference>
<dbReference type="SFLD" id="SFLDG01101">
    <property type="entry name" value="Uncharacterised_Radical_SAM_Su"/>
    <property type="match status" value="1"/>
</dbReference>
<dbReference type="InterPro" id="IPR007197">
    <property type="entry name" value="rSAM"/>
</dbReference>
<dbReference type="Gene3D" id="3.20.20.70">
    <property type="entry name" value="Aldolase class I"/>
    <property type="match status" value="1"/>
</dbReference>